<evidence type="ECO:0000256" key="2">
    <source>
        <dbReference type="ARBA" id="ARBA00022737"/>
    </source>
</evidence>
<dbReference type="RefSeq" id="XP_033603686.1">
    <property type="nucleotide sequence ID" value="XM_033740225.1"/>
</dbReference>
<accession>A0A6A6WFB3</accession>
<proteinExistence type="predicted"/>
<dbReference type="InterPro" id="IPR050216">
    <property type="entry name" value="LRR_domain-containing"/>
</dbReference>
<dbReference type="PANTHER" id="PTHR48051">
    <property type="match status" value="1"/>
</dbReference>
<dbReference type="Pfam" id="PF13855">
    <property type="entry name" value="LRR_8"/>
    <property type="match status" value="2"/>
</dbReference>
<dbReference type="OrthoDB" id="676979at2759"/>
<dbReference type="SMART" id="SM00365">
    <property type="entry name" value="LRR_SD22"/>
    <property type="match status" value="3"/>
</dbReference>
<feature type="compositionally biased region" description="Low complexity" evidence="3">
    <location>
        <begin position="132"/>
        <end position="141"/>
    </location>
</feature>
<keyword evidence="1" id="KW-0433">Leucine-rich repeat</keyword>
<dbReference type="Gene3D" id="3.80.10.10">
    <property type="entry name" value="Ribonuclease Inhibitor"/>
    <property type="match status" value="3"/>
</dbReference>
<dbReference type="SUPFAM" id="SSF52047">
    <property type="entry name" value="RNI-like"/>
    <property type="match status" value="1"/>
</dbReference>
<gene>
    <name evidence="4" type="ORF">EJ05DRAFT_257352</name>
</gene>
<evidence type="ECO:0000256" key="1">
    <source>
        <dbReference type="ARBA" id="ARBA00022614"/>
    </source>
</evidence>
<dbReference type="InterPro" id="IPR001611">
    <property type="entry name" value="Leu-rich_rpt"/>
</dbReference>
<dbReference type="Proteomes" id="UP000799437">
    <property type="component" value="Unassembled WGS sequence"/>
</dbReference>
<feature type="compositionally biased region" description="Polar residues" evidence="3">
    <location>
        <begin position="267"/>
        <end position="299"/>
    </location>
</feature>
<dbReference type="SMART" id="SM00364">
    <property type="entry name" value="LRR_BAC"/>
    <property type="match status" value="6"/>
</dbReference>
<dbReference type="PANTHER" id="PTHR48051:SF1">
    <property type="entry name" value="RAS SUPPRESSOR PROTEIN 1"/>
    <property type="match status" value="1"/>
</dbReference>
<dbReference type="InterPro" id="IPR032675">
    <property type="entry name" value="LRR_dom_sf"/>
</dbReference>
<feature type="compositionally biased region" description="Low complexity" evidence="3">
    <location>
        <begin position="197"/>
        <end position="210"/>
    </location>
</feature>
<sequence length="1004" mass="108496">MDPNIPPRPSGIPRLSKLPVPKPSPAGSLTPSRLRPTASVDTLRKKPSQSSFSSPTGSASLRRTSGLTRGTSVTTSTATSRATPRQDDNLFKKPIGRPPSRQARVQSQQRIASQNRAQQQQEDVLGSLDGFRASSRASSRASFREDDHIEFTNKTPPKDKKPTAKKSRPSLSDRTIESLSQVPASPAPRRRQSSIFSPESPLRPPSRSSSALGHYNKRPDTSDGAFSASVSRLPATPSSAKSENVALKGSMTAPGKRSVSAAIPRKPSQTLRQPSRTSNTSSVQAPSSVRSTRTSNSLATLKPRPSLNGLFDKSRAPSTTSTPVRRTTKPVQKESLQVDSDSSARKASTSSAALRDQIAKAKAARKAVAAKTAPTDSIANAQFDFGLDNDPFNQMPKGGDAVIRKRVDAARSDGRLNISAMGLSEIPEVVLKMYEFDSNQSSSIAWGEVVDLVRFNAADNDLENISDLVFPDVDPQAASLDEDAPNMQFAGVEFLDLHGNKLGSIPLGLRRMSQLTSLNLSRNRLKIAAFEIIGQILSLKELKVAENDLQGSLPTDSIGRLSNLQNLDLQGNQLTELPADMSELVNLHVLNVTSNRLTSLDMEVLLALPIVQISAVKNNLQGVLISGSMENTSLQALNVSGNSLTSLTTDSRLQLSALQTLDLSVNRISSLPDISGCRSLVTILAGENKLQDLPEGFVELLNVKKADFSSNDISKVDDRIALMESLDTISLAANPLRERKYLTMVTSDLKQHLRAKLVPAQDAEGQTSTLDELESDLVSEGGGHDNGWKLTPSGTLDLSKKSLCSLPEEEFGAFATKYDIKQLNLQQNQFECIPQALELSVTLTVLNLSHNNISLALEAQLSLPFLRDLKLAGNRITNSALANLQTHLSAPNLQTLDLTYNKLDGALPALKTAFPNLFALQVADNAIDTVEAKVLEGLKVVDLSNNSIEKLDARIGLLAGRLTGLNVEGNTFRVPGYQVLRKGTEAVLAWLRDRLPEEEREAFE</sequence>
<evidence type="ECO:0000313" key="4">
    <source>
        <dbReference type="EMBL" id="KAF2761235.1"/>
    </source>
</evidence>
<dbReference type="PROSITE" id="PS51450">
    <property type="entry name" value="LRR"/>
    <property type="match status" value="4"/>
</dbReference>
<feature type="compositionally biased region" description="Low complexity" evidence="3">
    <location>
        <begin position="316"/>
        <end position="325"/>
    </location>
</feature>
<feature type="region of interest" description="Disordered" evidence="3">
    <location>
        <begin position="1"/>
        <end position="353"/>
    </location>
</feature>
<dbReference type="GeneID" id="54481279"/>
<dbReference type="SMART" id="SM00369">
    <property type="entry name" value="LRR_TYP"/>
    <property type="match status" value="7"/>
</dbReference>
<evidence type="ECO:0000256" key="3">
    <source>
        <dbReference type="SAM" id="MobiDB-lite"/>
    </source>
</evidence>
<keyword evidence="2" id="KW-0677">Repeat</keyword>
<dbReference type="GO" id="GO:0005737">
    <property type="term" value="C:cytoplasm"/>
    <property type="evidence" value="ECO:0007669"/>
    <property type="project" value="TreeGrafter"/>
</dbReference>
<feature type="compositionally biased region" description="Polar residues" evidence="3">
    <location>
        <begin position="103"/>
        <end position="122"/>
    </location>
</feature>
<feature type="compositionally biased region" description="Basic and acidic residues" evidence="3">
    <location>
        <begin position="142"/>
        <end position="162"/>
    </location>
</feature>
<feature type="compositionally biased region" description="Pro residues" evidence="3">
    <location>
        <begin position="1"/>
        <end position="10"/>
    </location>
</feature>
<feature type="compositionally biased region" description="Low complexity" evidence="3">
    <location>
        <begin position="48"/>
        <end position="83"/>
    </location>
</feature>
<dbReference type="AlphaFoldDB" id="A0A6A6WFB3"/>
<name>A0A6A6WFB3_9PEZI</name>
<organism evidence="4 5">
    <name type="scientific">Pseudovirgaria hyperparasitica</name>
    <dbReference type="NCBI Taxonomy" id="470096"/>
    <lineage>
        <taxon>Eukaryota</taxon>
        <taxon>Fungi</taxon>
        <taxon>Dikarya</taxon>
        <taxon>Ascomycota</taxon>
        <taxon>Pezizomycotina</taxon>
        <taxon>Dothideomycetes</taxon>
        <taxon>Dothideomycetes incertae sedis</taxon>
        <taxon>Acrospermales</taxon>
        <taxon>Acrospermaceae</taxon>
        <taxon>Pseudovirgaria</taxon>
    </lineage>
</organism>
<dbReference type="Pfam" id="PF13516">
    <property type="entry name" value="LRR_6"/>
    <property type="match status" value="1"/>
</dbReference>
<reference evidence="4" key="1">
    <citation type="journal article" date="2020" name="Stud. Mycol.">
        <title>101 Dothideomycetes genomes: a test case for predicting lifestyles and emergence of pathogens.</title>
        <authorList>
            <person name="Haridas S."/>
            <person name="Albert R."/>
            <person name="Binder M."/>
            <person name="Bloem J."/>
            <person name="Labutti K."/>
            <person name="Salamov A."/>
            <person name="Andreopoulos B."/>
            <person name="Baker S."/>
            <person name="Barry K."/>
            <person name="Bills G."/>
            <person name="Bluhm B."/>
            <person name="Cannon C."/>
            <person name="Castanera R."/>
            <person name="Culley D."/>
            <person name="Daum C."/>
            <person name="Ezra D."/>
            <person name="Gonzalez J."/>
            <person name="Henrissat B."/>
            <person name="Kuo A."/>
            <person name="Liang C."/>
            <person name="Lipzen A."/>
            <person name="Lutzoni F."/>
            <person name="Magnuson J."/>
            <person name="Mondo S."/>
            <person name="Nolan M."/>
            <person name="Ohm R."/>
            <person name="Pangilinan J."/>
            <person name="Park H.-J."/>
            <person name="Ramirez L."/>
            <person name="Alfaro M."/>
            <person name="Sun H."/>
            <person name="Tritt A."/>
            <person name="Yoshinaga Y."/>
            <person name="Zwiers L.-H."/>
            <person name="Turgeon B."/>
            <person name="Goodwin S."/>
            <person name="Spatafora J."/>
            <person name="Crous P."/>
            <person name="Grigoriev I."/>
        </authorList>
    </citation>
    <scope>NUCLEOTIDE SEQUENCE</scope>
    <source>
        <strain evidence="4">CBS 121739</strain>
    </source>
</reference>
<dbReference type="EMBL" id="ML996567">
    <property type="protein sequence ID" value="KAF2761235.1"/>
    <property type="molecule type" value="Genomic_DNA"/>
</dbReference>
<dbReference type="InterPro" id="IPR003591">
    <property type="entry name" value="Leu-rich_rpt_typical-subtyp"/>
</dbReference>
<keyword evidence="5" id="KW-1185">Reference proteome</keyword>
<evidence type="ECO:0000313" key="5">
    <source>
        <dbReference type="Proteomes" id="UP000799437"/>
    </source>
</evidence>
<feature type="compositionally biased region" description="Polar residues" evidence="3">
    <location>
        <begin position="169"/>
        <end position="183"/>
    </location>
</feature>
<protein>
    <submittedName>
        <fullName evidence="4">L domain-like protein</fullName>
    </submittedName>
</protein>